<reference evidence="1 2" key="1">
    <citation type="journal article" date="2020" name="Microbiol. Resour. Announc.">
        <title>Draft Genome Sequence of a Cladosporium Species Isolated from the Mesophotic Ascidian Didemnum maculosum.</title>
        <authorList>
            <person name="Gioti A."/>
            <person name="Siaperas R."/>
            <person name="Nikolaivits E."/>
            <person name="Le Goff G."/>
            <person name="Ouazzani J."/>
            <person name="Kotoulas G."/>
            <person name="Topakas E."/>
        </authorList>
    </citation>
    <scope>NUCLEOTIDE SEQUENCE [LARGE SCALE GENOMIC DNA]</scope>
    <source>
        <strain evidence="1 2">TM138-S3</strain>
    </source>
</reference>
<keyword evidence="2" id="KW-1185">Reference proteome</keyword>
<protein>
    <submittedName>
        <fullName evidence="1">Uncharacterized protein</fullName>
    </submittedName>
</protein>
<dbReference type="GeneID" id="96006722"/>
<dbReference type="Proteomes" id="UP000803884">
    <property type="component" value="Unassembled WGS sequence"/>
</dbReference>
<evidence type="ECO:0000313" key="1">
    <source>
        <dbReference type="EMBL" id="KAL1586417.1"/>
    </source>
</evidence>
<dbReference type="EMBL" id="JAAQHG020000014">
    <property type="protein sequence ID" value="KAL1586417.1"/>
    <property type="molecule type" value="Genomic_DNA"/>
</dbReference>
<organism evidence="1 2">
    <name type="scientific">Cladosporium halotolerans</name>
    <dbReference type="NCBI Taxonomy" id="1052096"/>
    <lineage>
        <taxon>Eukaryota</taxon>
        <taxon>Fungi</taxon>
        <taxon>Dikarya</taxon>
        <taxon>Ascomycota</taxon>
        <taxon>Pezizomycotina</taxon>
        <taxon>Dothideomycetes</taxon>
        <taxon>Dothideomycetidae</taxon>
        <taxon>Cladosporiales</taxon>
        <taxon>Cladosporiaceae</taxon>
        <taxon>Cladosporium</taxon>
    </lineage>
</organism>
<sequence>METKTLYPLCSGEIQAGCFDLQADELQLRKRDGPGLFSRDTPVKKYKSISYWD</sequence>
<proteinExistence type="predicted"/>
<accession>A0AB34KRL9</accession>
<gene>
    <name evidence="1" type="ORF">WHR41_05279</name>
</gene>
<dbReference type="AlphaFoldDB" id="A0AB34KRL9"/>
<dbReference type="RefSeq" id="XP_069229522.1">
    <property type="nucleotide sequence ID" value="XM_069373884.1"/>
</dbReference>
<evidence type="ECO:0000313" key="2">
    <source>
        <dbReference type="Proteomes" id="UP000803884"/>
    </source>
</evidence>
<name>A0AB34KRL9_9PEZI</name>
<comment type="caution">
    <text evidence="1">The sequence shown here is derived from an EMBL/GenBank/DDBJ whole genome shotgun (WGS) entry which is preliminary data.</text>
</comment>